<evidence type="ECO:0000256" key="1">
    <source>
        <dbReference type="SAM" id="MobiDB-lite"/>
    </source>
</evidence>
<protein>
    <submittedName>
        <fullName evidence="2">Uncharacterized protein</fullName>
    </submittedName>
</protein>
<dbReference type="AlphaFoldDB" id="A0A7S0R6R2"/>
<gene>
    <name evidence="2" type="ORF">POBO1169_LOCUS9680</name>
</gene>
<accession>A0A7S0R6R2</accession>
<name>A0A7S0R6R2_9CHLO</name>
<sequence length="246" mass="26362">MSINISKCQTFQAAVTPLHSHKRSKPSRTANITKSVQEADRQEGKRVTWAESARKGMAAAVVASTLVVSQPAYAMFNVGDAITDPQDALAAVVATRKALESLSREITEMGADCPAPTYTCDMSQLLKKASGRVSGPLNRTLPTLIEELEADPYASDDVLQAVTQAEAILKSNNARIKVDWTGPVEMLGLANASLAEVLDGIEPEKVQVAEERVAACDETVDPRLDGKLECRLVRAVYAKSLAPGIQ</sequence>
<proteinExistence type="predicted"/>
<reference evidence="2" key="1">
    <citation type="submission" date="2021-01" db="EMBL/GenBank/DDBJ databases">
        <authorList>
            <person name="Corre E."/>
            <person name="Pelletier E."/>
            <person name="Niang G."/>
            <person name="Scheremetjew M."/>
            <person name="Finn R."/>
            <person name="Kale V."/>
            <person name="Holt S."/>
            <person name="Cochrane G."/>
            <person name="Meng A."/>
            <person name="Brown T."/>
            <person name="Cohen L."/>
        </authorList>
    </citation>
    <scope>NUCLEOTIDE SEQUENCE</scope>
    <source>
        <strain evidence="2">CCMP722</strain>
    </source>
</reference>
<feature type="compositionally biased region" description="Polar residues" evidence="1">
    <location>
        <begin position="27"/>
        <end position="36"/>
    </location>
</feature>
<dbReference type="EMBL" id="HBFA01018926">
    <property type="protein sequence ID" value="CAD8668749.1"/>
    <property type="molecule type" value="Transcribed_RNA"/>
</dbReference>
<evidence type="ECO:0000313" key="2">
    <source>
        <dbReference type="EMBL" id="CAD8668749.1"/>
    </source>
</evidence>
<organism evidence="2">
    <name type="scientific">Pyramimonas obovata</name>
    <dbReference type="NCBI Taxonomy" id="1411642"/>
    <lineage>
        <taxon>Eukaryota</taxon>
        <taxon>Viridiplantae</taxon>
        <taxon>Chlorophyta</taxon>
        <taxon>Pyramimonadophyceae</taxon>
        <taxon>Pyramimonadales</taxon>
        <taxon>Pyramimonadaceae</taxon>
        <taxon>Pyramimonas</taxon>
        <taxon>Pyramimonas incertae sedis</taxon>
    </lineage>
</organism>
<feature type="region of interest" description="Disordered" evidence="1">
    <location>
        <begin position="16"/>
        <end position="43"/>
    </location>
</feature>